<proteinExistence type="predicted"/>
<keyword evidence="2" id="KW-1185">Reference proteome</keyword>
<dbReference type="EMBL" id="JAVIJP010000107">
    <property type="protein sequence ID" value="KAL3613867.1"/>
    <property type="molecule type" value="Genomic_DNA"/>
</dbReference>
<name>A0ABD3B9D4_9LAMI</name>
<sequence length="78" mass="8971">MVVKEALVRACMDDPCYGGLLRLRWVGKGMVDPIENDEHLIDAMLSSQTPLKKTDILMFSKVSHDHINYNPIMKHFQK</sequence>
<protein>
    <submittedName>
        <fullName evidence="1">Uncharacterized protein</fullName>
    </submittedName>
</protein>
<gene>
    <name evidence="1" type="ORF">CASFOL_041941</name>
</gene>
<dbReference type="Proteomes" id="UP001632038">
    <property type="component" value="Unassembled WGS sequence"/>
</dbReference>
<organism evidence="1 2">
    <name type="scientific">Castilleja foliolosa</name>
    <dbReference type="NCBI Taxonomy" id="1961234"/>
    <lineage>
        <taxon>Eukaryota</taxon>
        <taxon>Viridiplantae</taxon>
        <taxon>Streptophyta</taxon>
        <taxon>Embryophyta</taxon>
        <taxon>Tracheophyta</taxon>
        <taxon>Spermatophyta</taxon>
        <taxon>Magnoliopsida</taxon>
        <taxon>eudicotyledons</taxon>
        <taxon>Gunneridae</taxon>
        <taxon>Pentapetalae</taxon>
        <taxon>asterids</taxon>
        <taxon>lamiids</taxon>
        <taxon>Lamiales</taxon>
        <taxon>Orobanchaceae</taxon>
        <taxon>Pedicularideae</taxon>
        <taxon>Castillejinae</taxon>
        <taxon>Castilleja</taxon>
    </lineage>
</organism>
<reference evidence="2" key="1">
    <citation type="journal article" date="2024" name="IScience">
        <title>Strigolactones Initiate the Formation of Haustorium-like Structures in Castilleja.</title>
        <authorList>
            <person name="Buerger M."/>
            <person name="Peterson D."/>
            <person name="Chory J."/>
        </authorList>
    </citation>
    <scope>NUCLEOTIDE SEQUENCE [LARGE SCALE GENOMIC DNA]</scope>
</reference>
<evidence type="ECO:0000313" key="1">
    <source>
        <dbReference type="EMBL" id="KAL3613867.1"/>
    </source>
</evidence>
<accession>A0ABD3B9D4</accession>
<dbReference type="AlphaFoldDB" id="A0ABD3B9D4"/>
<comment type="caution">
    <text evidence="1">The sequence shown here is derived from an EMBL/GenBank/DDBJ whole genome shotgun (WGS) entry which is preliminary data.</text>
</comment>
<evidence type="ECO:0000313" key="2">
    <source>
        <dbReference type="Proteomes" id="UP001632038"/>
    </source>
</evidence>